<evidence type="ECO:0000256" key="1">
    <source>
        <dbReference type="ARBA" id="ARBA00004191"/>
    </source>
</evidence>
<dbReference type="PANTHER" id="PTHR16631">
    <property type="entry name" value="GLUCAN 1,3-BETA-GLUCOSIDASE"/>
    <property type="match status" value="1"/>
</dbReference>
<dbReference type="Proteomes" id="UP001500433">
    <property type="component" value="Unassembled WGS sequence"/>
</dbReference>
<evidence type="ECO:0000256" key="9">
    <source>
        <dbReference type="ARBA" id="ARBA00023180"/>
    </source>
</evidence>
<evidence type="ECO:0000256" key="2">
    <source>
        <dbReference type="ARBA" id="ARBA00004236"/>
    </source>
</evidence>
<proteinExistence type="predicted"/>
<name>A0ABP9F0Z1_9FLAO</name>
<evidence type="ECO:0000313" key="18">
    <source>
        <dbReference type="Proteomes" id="UP001500433"/>
    </source>
</evidence>
<evidence type="ECO:0000256" key="10">
    <source>
        <dbReference type="ARBA" id="ARBA00023277"/>
    </source>
</evidence>
<keyword evidence="10" id="KW-0119">Carbohydrate metabolism</keyword>
<feature type="transmembrane region" description="Helical" evidence="16">
    <location>
        <begin position="6"/>
        <end position="24"/>
    </location>
</feature>
<keyword evidence="5" id="KW-0964">Secreted</keyword>
<keyword evidence="8 16" id="KW-0472">Membrane</keyword>
<protein>
    <recommendedName>
        <fullName evidence="15">Endo-1,3-beta-glucanase btgC</fullName>
    </recommendedName>
    <alternativeName>
        <fullName evidence="14">Laminarinase btgC</fullName>
    </alternativeName>
</protein>
<dbReference type="PANTHER" id="PTHR16631:SF17">
    <property type="entry name" value="GLUCAN ENDO-1,3-BETA-GLUCOSIDASE BTGC"/>
    <property type="match status" value="1"/>
</dbReference>
<accession>A0ABP9F0Z1</accession>
<evidence type="ECO:0000256" key="8">
    <source>
        <dbReference type="ARBA" id="ARBA00023136"/>
    </source>
</evidence>
<keyword evidence="18" id="KW-1185">Reference proteome</keyword>
<evidence type="ECO:0000256" key="11">
    <source>
        <dbReference type="ARBA" id="ARBA00023316"/>
    </source>
</evidence>
<evidence type="ECO:0000313" key="17">
    <source>
        <dbReference type="EMBL" id="GAA4891715.1"/>
    </source>
</evidence>
<keyword evidence="9" id="KW-0325">Glycoprotein</keyword>
<keyword evidence="16" id="KW-0812">Transmembrane</keyword>
<dbReference type="InterPro" id="IPR000490">
    <property type="entry name" value="Glyco_hydro_17"/>
</dbReference>
<dbReference type="Pfam" id="PF00332">
    <property type="entry name" value="Glyco_hydro_17"/>
    <property type="match status" value="1"/>
</dbReference>
<keyword evidence="6" id="KW-0732">Signal</keyword>
<evidence type="ECO:0000256" key="4">
    <source>
        <dbReference type="ARBA" id="ARBA00022512"/>
    </source>
</evidence>
<evidence type="ECO:0000256" key="15">
    <source>
        <dbReference type="ARBA" id="ARBA00043078"/>
    </source>
</evidence>
<keyword evidence="4" id="KW-0134">Cell wall</keyword>
<organism evidence="17 18">
    <name type="scientific">Flaviramulus aquimarinus</name>
    <dbReference type="NCBI Taxonomy" id="1170456"/>
    <lineage>
        <taxon>Bacteria</taxon>
        <taxon>Pseudomonadati</taxon>
        <taxon>Bacteroidota</taxon>
        <taxon>Flavobacteriia</taxon>
        <taxon>Flavobacteriales</taxon>
        <taxon>Flavobacteriaceae</taxon>
        <taxon>Flaviramulus</taxon>
    </lineage>
</organism>
<evidence type="ECO:0000256" key="12">
    <source>
        <dbReference type="ARBA" id="ARBA00023326"/>
    </source>
</evidence>
<evidence type="ECO:0000256" key="3">
    <source>
        <dbReference type="ARBA" id="ARBA00022475"/>
    </source>
</evidence>
<evidence type="ECO:0000256" key="16">
    <source>
        <dbReference type="SAM" id="Phobius"/>
    </source>
</evidence>
<comment type="caution">
    <text evidence="17">The sequence shown here is derived from an EMBL/GenBank/DDBJ whole genome shotgun (WGS) entry which is preliminary data.</text>
</comment>
<evidence type="ECO:0000256" key="13">
    <source>
        <dbReference type="ARBA" id="ARBA00037649"/>
    </source>
</evidence>
<dbReference type="RefSeq" id="WP_345273514.1">
    <property type="nucleotide sequence ID" value="NZ_BAABJH010000001.1"/>
</dbReference>
<keyword evidence="11" id="KW-0961">Cell wall biogenesis/degradation</keyword>
<reference evidence="18" key="1">
    <citation type="journal article" date="2019" name="Int. J. Syst. Evol. Microbiol.">
        <title>The Global Catalogue of Microorganisms (GCM) 10K type strain sequencing project: providing services to taxonomists for standard genome sequencing and annotation.</title>
        <authorList>
            <consortium name="The Broad Institute Genomics Platform"/>
            <consortium name="The Broad Institute Genome Sequencing Center for Infectious Disease"/>
            <person name="Wu L."/>
            <person name="Ma J."/>
        </authorList>
    </citation>
    <scope>NUCLEOTIDE SEQUENCE [LARGE SCALE GENOMIC DNA]</scope>
    <source>
        <strain evidence="18">JCM 18274</strain>
    </source>
</reference>
<keyword evidence="3" id="KW-1003">Cell membrane</keyword>
<gene>
    <name evidence="17" type="ORF">GCM10023311_15160</name>
</gene>
<dbReference type="Gene3D" id="3.20.20.80">
    <property type="entry name" value="Glycosidases"/>
    <property type="match status" value="1"/>
</dbReference>
<comment type="subcellular location">
    <subcellularLocation>
        <location evidence="2">Cell membrane</location>
    </subcellularLocation>
    <subcellularLocation>
        <location evidence="1">Secreted</location>
        <location evidence="1">Cell wall</location>
    </subcellularLocation>
</comment>
<dbReference type="InterPro" id="IPR050732">
    <property type="entry name" value="Beta-glucan_modifiers"/>
</dbReference>
<dbReference type="EMBL" id="BAABJH010000001">
    <property type="protein sequence ID" value="GAA4891715.1"/>
    <property type="molecule type" value="Genomic_DNA"/>
</dbReference>
<dbReference type="SUPFAM" id="SSF51445">
    <property type="entry name" value="(Trans)glycosidases"/>
    <property type="match status" value="1"/>
</dbReference>
<keyword evidence="16" id="KW-1133">Transmembrane helix</keyword>
<evidence type="ECO:0000256" key="6">
    <source>
        <dbReference type="ARBA" id="ARBA00022729"/>
    </source>
</evidence>
<keyword evidence="7" id="KW-0378">Hydrolase</keyword>
<comment type="function">
    <text evidence="13">Glucanases play a role in cell expansion during growth, in cell-cell fusion during mating, and in spore release during sporulation. This enzyme may be involved in beta-glucan degradation. Active on laminarin and lichenan.</text>
</comment>
<evidence type="ECO:0000256" key="7">
    <source>
        <dbReference type="ARBA" id="ARBA00022801"/>
    </source>
</evidence>
<evidence type="ECO:0000256" key="5">
    <source>
        <dbReference type="ARBA" id="ARBA00022525"/>
    </source>
</evidence>
<evidence type="ECO:0000256" key="14">
    <source>
        <dbReference type="ARBA" id="ARBA00042373"/>
    </source>
</evidence>
<sequence>MKNYLSIIRNCVLIFLIGFIWSCGKVKKNEVKEDVLVKEVSAKDILGNTDYLAMSYGGYRHADHSIEPTLDELKEDMKLLYALGVRVVRTYKVHLPQAENLLKAISELKQNDPGFEMYVMLGAWIDCKNAWTDQAPIHNLESDDNKPQMEKAVALANQYPDIVKVIAVGNEAMVKWAATYYVEPWIILKWVNYLQDLKKEGKLSKDLWVTSSDNFASWGGGGEEYHVEDLNKLIKAVDFLSVHTYPMHDTHYQPDFWLKAEGLEGKTDMEKIEISMLRAKKYAIMQYENVKKYMESLGVNKPIHIGETGWASFSSGHYGTTGSKACDEYKEALYYQHMRDWTNEAGMACFYFEGFDEPWKGGDNSGNSEKHFGLFTVDGKAKYTLWDEVDKGTFKGLTRNGNPITKTYSGSKEALMKDVEVPPTSEEWLANQK</sequence>
<keyword evidence="12" id="KW-0624">Polysaccharide degradation</keyword>
<dbReference type="InterPro" id="IPR017853">
    <property type="entry name" value="GH"/>
</dbReference>